<dbReference type="Proteomes" id="UP001501570">
    <property type="component" value="Unassembled WGS sequence"/>
</dbReference>
<dbReference type="InterPro" id="IPR024344">
    <property type="entry name" value="MDMPI_metal-binding"/>
</dbReference>
<name>A0ABP9RKA4_9ACTN</name>
<protein>
    <recommendedName>
        <fullName evidence="2">Mycothiol-dependent maleylpyruvate isomerase metal-binding domain-containing protein</fullName>
    </recommendedName>
</protein>
<sequence>MTGRSPALGLLAWAAGVASASISGAVHADPRSPTPCAEWDLGILVRHVADSAATIRELLEGSPPAGPPPAGCGAARAELRRLAEAIDSTPPNRPDLDLTALTGAYELAVHAWDIDRATGRPDQLPIGLVDTLLVYAPAVLGEIERCGLFAAEVPPLETRTDTDRLLAMFGRRGNQPLRGD</sequence>
<dbReference type="RefSeq" id="WP_345626058.1">
    <property type="nucleotide sequence ID" value="NZ_BAABJQ010000002.1"/>
</dbReference>
<accession>A0ABP9RKA4</accession>
<gene>
    <name evidence="3" type="ORF">GCM10023322_07310</name>
</gene>
<dbReference type="EMBL" id="BAABJQ010000002">
    <property type="protein sequence ID" value="GAA5178938.1"/>
    <property type="molecule type" value="Genomic_DNA"/>
</dbReference>
<feature type="domain" description="Mycothiol-dependent maleylpyruvate isomerase metal-binding" evidence="2">
    <location>
        <begin position="24"/>
        <end position="113"/>
    </location>
</feature>
<evidence type="ECO:0000256" key="1">
    <source>
        <dbReference type="SAM" id="SignalP"/>
    </source>
</evidence>
<dbReference type="SUPFAM" id="SSF109854">
    <property type="entry name" value="DinB/YfiT-like putative metalloenzymes"/>
    <property type="match status" value="1"/>
</dbReference>
<keyword evidence="4" id="KW-1185">Reference proteome</keyword>
<feature type="signal peptide" evidence="1">
    <location>
        <begin position="1"/>
        <end position="28"/>
    </location>
</feature>
<evidence type="ECO:0000259" key="2">
    <source>
        <dbReference type="Pfam" id="PF11716"/>
    </source>
</evidence>
<evidence type="ECO:0000313" key="3">
    <source>
        <dbReference type="EMBL" id="GAA5178938.1"/>
    </source>
</evidence>
<reference evidence="4" key="1">
    <citation type="journal article" date="2019" name="Int. J. Syst. Evol. Microbiol.">
        <title>The Global Catalogue of Microorganisms (GCM) 10K type strain sequencing project: providing services to taxonomists for standard genome sequencing and annotation.</title>
        <authorList>
            <consortium name="The Broad Institute Genomics Platform"/>
            <consortium name="The Broad Institute Genome Sequencing Center for Infectious Disease"/>
            <person name="Wu L."/>
            <person name="Ma J."/>
        </authorList>
    </citation>
    <scope>NUCLEOTIDE SEQUENCE [LARGE SCALE GENOMIC DNA]</scope>
    <source>
        <strain evidence="4">JCM 18304</strain>
    </source>
</reference>
<dbReference type="InterPro" id="IPR034660">
    <property type="entry name" value="DinB/YfiT-like"/>
</dbReference>
<organism evidence="3 4">
    <name type="scientific">Rugosimonospora acidiphila</name>
    <dbReference type="NCBI Taxonomy" id="556531"/>
    <lineage>
        <taxon>Bacteria</taxon>
        <taxon>Bacillati</taxon>
        <taxon>Actinomycetota</taxon>
        <taxon>Actinomycetes</taxon>
        <taxon>Micromonosporales</taxon>
        <taxon>Micromonosporaceae</taxon>
        <taxon>Rugosimonospora</taxon>
    </lineage>
</organism>
<comment type="caution">
    <text evidence="3">The sequence shown here is derived from an EMBL/GenBank/DDBJ whole genome shotgun (WGS) entry which is preliminary data.</text>
</comment>
<feature type="chain" id="PRO_5047202150" description="Mycothiol-dependent maleylpyruvate isomerase metal-binding domain-containing protein" evidence="1">
    <location>
        <begin position="29"/>
        <end position="180"/>
    </location>
</feature>
<dbReference type="Pfam" id="PF11716">
    <property type="entry name" value="MDMPI_N"/>
    <property type="match status" value="1"/>
</dbReference>
<keyword evidence="1" id="KW-0732">Signal</keyword>
<evidence type="ECO:0000313" key="4">
    <source>
        <dbReference type="Proteomes" id="UP001501570"/>
    </source>
</evidence>
<proteinExistence type="predicted"/>